<dbReference type="InterPro" id="IPR007353">
    <property type="entry name" value="DUF421"/>
</dbReference>
<protein>
    <recommendedName>
        <fullName evidence="8">YetF C-terminal domain-containing protein</fullName>
    </recommendedName>
</protein>
<dbReference type="OrthoDB" id="9778331at2"/>
<name>A0A2V5KDC6_9BACL</name>
<evidence type="ECO:0000256" key="4">
    <source>
        <dbReference type="ARBA" id="ARBA00022692"/>
    </source>
</evidence>
<dbReference type="Proteomes" id="UP000247476">
    <property type="component" value="Unassembled WGS sequence"/>
</dbReference>
<keyword evidence="3" id="KW-1003">Cell membrane</keyword>
<comment type="similarity">
    <text evidence="2">Belongs to the UPF0702 family.</text>
</comment>
<feature type="transmembrane region" description="Helical" evidence="7">
    <location>
        <begin position="59"/>
        <end position="76"/>
    </location>
</feature>
<evidence type="ECO:0000256" key="2">
    <source>
        <dbReference type="ARBA" id="ARBA00006448"/>
    </source>
</evidence>
<dbReference type="InterPro" id="IPR023090">
    <property type="entry name" value="UPF0702_alpha/beta_dom_sf"/>
</dbReference>
<dbReference type="PANTHER" id="PTHR34582">
    <property type="entry name" value="UPF0702 TRANSMEMBRANE PROTEIN YCAP"/>
    <property type="match status" value="1"/>
</dbReference>
<organism evidence="9 10">
    <name type="scientific">Paenibacillus flagellatus</name>
    <dbReference type="NCBI Taxonomy" id="2211139"/>
    <lineage>
        <taxon>Bacteria</taxon>
        <taxon>Bacillati</taxon>
        <taxon>Bacillota</taxon>
        <taxon>Bacilli</taxon>
        <taxon>Bacillales</taxon>
        <taxon>Paenibacillaceae</taxon>
        <taxon>Paenibacillus</taxon>
    </lineage>
</organism>
<evidence type="ECO:0000256" key="6">
    <source>
        <dbReference type="ARBA" id="ARBA00023136"/>
    </source>
</evidence>
<evidence type="ECO:0000256" key="1">
    <source>
        <dbReference type="ARBA" id="ARBA00004651"/>
    </source>
</evidence>
<keyword evidence="10" id="KW-1185">Reference proteome</keyword>
<evidence type="ECO:0000256" key="3">
    <source>
        <dbReference type="ARBA" id="ARBA00022475"/>
    </source>
</evidence>
<proteinExistence type="inferred from homology"/>
<dbReference type="Pfam" id="PF07870">
    <property type="entry name" value="DUF1657"/>
    <property type="match status" value="1"/>
</dbReference>
<dbReference type="PANTHER" id="PTHR34582:SF7">
    <property type="entry name" value="UPF0702 TRANSMEMBRANE PROTEIN YDFS"/>
    <property type="match status" value="1"/>
</dbReference>
<sequence>MPIWTEIVWRSAAAVAVLFLLTRLLGKKQLSELNFFHYIVGITIGDIAGFISLEMESHFWHGVTGILIWTLIPIGLEKLSMKSKHIRHWFEGEATVLVKDGKVLEDNLKKTRFTSDELLEELRKKNAFRLADVEFAVLETDGDVSVLLTRENQPLTPRHLGIQVANEPEPQVVIMDGEIMDEPLATAGLSRGWLSAELEKLGVAQENVYLAQVDGYGQLSVDLYDDQLKVPKPCSRKLLWATLKKCEADLELFALASEDRQAKELYADGVMSMKRVVEQVEPYLKR</sequence>
<gene>
    <name evidence="9" type="ORF">DLM86_23655</name>
</gene>
<dbReference type="GO" id="GO:0005886">
    <property type="term" value="C:plasma membrane"/>
    <property type="evidence" value="ECO:0007669"/>
    <property type="project" value="UniProtKB-SubCell"/>
</dbReference>
<feature type="transmembrane region" description="Helical" evidence="7">
    <location>
        <begin position="7"/>
        <end position="26"/>
    </location>
</feature>
<dbReference type="InterPro" id="IPR012452">
    <property type="entry name" value="DUF1657"/>
</dbReference>
<evidence type="ECO:0000259" key="8">
    <source>
        <dbReference type="Pfam" id="PF04239"/>
    </source>
</evidence>
<feature type="transmembrane region" description="Helical" evidence="7">
    <location>
        <begin position="35"/>
        <end position="53"/>
    </location>
</feature>
<accession>A0A2V5KDC6</accession>
<reference evidence="9 10" key="1">
    <citation type="submission" date="2018-05" db="EMBL/GenBank/DDBJ databases">
        <title>Paenibacillus flagellatus sp. nov., isolated from selenium mineral soil.</title>
        <authorList>
            <person name="Dai X."/>
        </authorList>
    </citation>
    <scope>NUCLEOTIDE SEQUENCE [LARGE SCALE GENOMIC DNA]</scope>
    <source>
        <strain evidence="9 10">DXL2</strain>
    </source>
</reference>
<keyword evidence="4 7" id="KW-0812">Transmembrane</keyword>
<evidence type="ECO:0000256" key="7">
    <source>
        <dbReference type="SAM" id="Phobius"/>
    </source>
</evidence>
<evidence type="ECO:0000313" key="9">
    <source>
        <dbReference type="EMBL" id="PYI51910.1"/>
    </source>
</evidence>
<evidence type="ECO:0000313" key="10">
    <source>
        <dbReference type="Proteomes" id="UP000247476"/>
    </source>
</evidence>
<keyword evidence="5 7" id="KW-1133">Transmembrane helix</keyword>
<keyword evidence="6 7" id="KW-0472">Membrane</keyword>
<comment type="subcellular location">
    <subcellularLocation>
        <location evidence="1">Cell membrane</location>
        <topology evidence="1">Multi-pass membrane protein</topology>
    </subcellularLocation>
</comment>
<feature type="domain" description="YetF C-terminal" evidence="8">
    <location>
        <begin position="81"/>
        <end position="214"/>
    </location>
</feature>
<dbReference type="AlphaFoldDB" id="A0A2V5KDC6"/>
<dbReference type="EMBL" id="QJVJ01000011">
    <property type="protein sequence ID" value="PYI51910.1"/>
    <property type="molecule type" value="Genomic_DNA"/>
</dbReference>
<dbReference type="RefSeq" id="WP_110842537.1">
    <property type="nucleotide sequence ID" value="NZ_QJVJ01000011.1"/>
</dbReference>
<dbReference type="Gene3D" id="3.30.240.20">
    <property type="entry name" value="bsu07140 like domains"/>
    <property type="match status" value="2"/>
</dbReference>
<comment type="caution">
    <text evidence="9">The sequence shown here is derived from an EMBL/GenBank/DDBJ whole genome shotgun (WGS) entry which is preliminary data.</text>
</comment>
<evidence type="ECO:0000256" key="5">
    <source>
        <dbReference type="ARBA" id="ARBA00022989"/>
    </source>
</evidence>
<dbReference type="Pfam" id="PF04239">
    <property type="entry name" value="DUF421"/>
    <property type="match status" value="1"/>
</dbReference>